<dbReference type="Gene3D" id="1.20.1510.10">
    <property type="entry name" value="Cation efflux protein transmembrane domain"/>
    <property type="match status" value="1"/>
</dbReference>
<dbReference type="InterPro" id="IPR027469">
    <property type="entry name" value="Cation_efflux_TMD_sf"/>
</dbReference>
<keyword evidence="5 11" id="KW-1133">Transmembrane helix</keyword>
<keyword evidence="3 11" id="KW-0812">Transmembrane</keyword>
<evidence type="ECO:0000256" key="1">
    <source>
        <dbReference type="ARBA" id="ARBA00004166"/>
    </source>
</evidence>
<keyword evidence="14" id="KW-1185">Reference proteome</keyword>
<keyword evidence="6" id="KW-0333">Golgi apparatus</keyword>
<keyword evidence="7" id="KW-0406">Ion transport</keyword>
<sequence>MRNDIVQKNKAAIMYRLYRHALAWPQGRLNLGSAALSAACFVVILFTVSYTKSLMLQIYSLMCIFHCMSLLLDLVVAALNSDHGRRMIVDGKNATSYGYERADVVGLFSITMLVQLGALFVVKESFEQLFESHHDDSTVVSNLWLVVAPSVALLTQLYVIYGVPSASLTHVITASSSSWLQEQVADICHALCRVLPVFSAFLLPRINTILLISISGWTLCICNYICIEAYCSFFSNYSNVTPHFSCPSYMLPQLEKCLRECGTLDGVLEVTDEHFWQLSFNKMAGSLLVRVRRDADEQLVLARVCAKLHPFVGDLTVQVVKDTAWKAPKHQLQ</sequence>
<feature type="transmembrane region" description="Helical" evidence="11">
    <location>
        <begin position="142"/>
        <end position="163"/>
    </location>
</feature>
<name>A0ABR3K2Q6_TRISP</name>
<evidence type="ECO:0000256" key="10">
    <source>
        <dbReference type="ARBA" id="ARBA00045455"/>
    </source>
</evidence>
<feature type="transmembrane region" description="Helical" evidence="11">
    <location>
        <begin position="56"/>
        <end position="81"/>
    </location>
</feature>
<evidence type="ECO:0000256" key="8">
    <source>
        <dbReference type="ARBA" id="ARBA00023136"/>
    </source>
</evidence>
<dbReference type="PANTHER" id="PTHR46531:SF1">
    <property type="entry name" value="ZINC TRANSPORTER 6"/>
    <property type="match status" value="1"/>
</dbReference>
<evidence type="ECO:0000256" key="4">
    <source>
        <dbReference type="ARBA" id="ARBA00022833"/>
    </source>
</evidence>
<comment type="caution">
    <text evidence="13">The sequence shown here is derived from an EMBL/GenBank/DDBJ whole genome shotgun (WGS) entry which is preliminary data.</text>
</comment>
<comment type="subcellular location">
    <subcellularLocation>
        <location evidence="1">Golgi apparatus</location>
        <location evidence="1">trans-Golgi network membrane</location>
        <topology evidence="1">Multi-pass membrane protein</topology>
    </subcellularLocation>
</comment>
<evidence type="ECO:0000313" key="14">
    <source>
        <dbReference type="Proteomes" id="UP001558632"/>
    </source>
</evidence>
<feature type="domain" description="Cation efflux protein transmembrane" evidence="12">
    <location>
        <begin position="33"/>
        <end position="170"/>
    </location>
</feature>
<keyword evidence="8 11" id="KW-0472">Membrane</keyword>
<evidence type="ECO:0000259" key="12">
    <source>
        <dbReference type="Pfam" id="PF01545"/>
    </source>
</evidence>
<evidence type="ECO:0000256" key="7">
    <source>
        <dbReference type="ARBA" id="ARBA00023065"/>
    </source>
</evidence>
<evidence type="ECO:0000256" key="3">
    <source>
        <dbReference type="ARBA" id="ARBA00022692"/>
    </source>
</evidence>
<evidence type="ECO:0000256" key="5">
    <source>
        <dbReference type="ARBA" id="ARBA00022989"/>
    </source>
</evidence>
<dbReference type="InterPro" id="IPR052005">
    <property type="entry name" value="CDF_SLC30A"/>
</dbReference>
<dbReference type="InterPro" id="IPR058533">
    <property type="entry name" value="Cation_efflux_TM"/>
</dbReference>
<dbReference type="PANTHER" id="PTHR46531">
    <property type="entry name" value="ZINC TRANSPORTER 6"/>
    <property type="match status" value="1"/>
</dbReference>
<reference evidence="13 14" key="1">
    <citation type="submission" date="2024-07" db="EMBL/GenBank/DDBJ databases">
        <title>Enhanced genomic and transcriptomic resources for Trichinella pseudospiralis and T. spiralis underpin the discovery of pronounced molecular differences between stages and species.</title>
        <authorList>
            <person name="Pasi K.K."/>
            <person name="La Rosa G."/>
            <person name="Gomez-Morales M.A."/>
            <person name="Tosini F."/>
            <person name="Sumanam S."/>
            <person name="Young N.D."/>
            <person name="Chang B.C."/>
            <person name="Robin G.B."/>
        </authorList>
    </citation>
    <scope>NUCLEOTIDE SEQUENCE [LARGE SCALE GENOMIC DNA]</scope>
    <source>
        <strain evidence="13">ISS534</strain>
    </source>
</reference>
<organism evidence="13 14">
    <name type="scientific">Trichinella spiralis</name>
    <name type="common">Trichina worm</name>
    <dbReference type="NCBI Taxonomy" id="6334"/>
    <lineage>
        <taxon>Eukaryota</taxon>
        <taxon>Metazoa</taxon>
        <taxon>Ecdysozoa</taxon>
        <taxon>Nematoda</taxon>
        <taxon>Enoplea</taxon>
        <taxon>Dorylaimia</taxon>
        <taxon>Trichinellida</taxon>
        <taxon>Trichinellidae</taxon>
        <taxon>Trichinella</taxon>
    </lineage>
</organism>
<keyword evidence="2" id="KW-0813">Transport</keyword>
<evidence type="ECO:0000256" key="9">
    <source>
        <dbReference type="ARBA" id="ARBA00038600"/>
    </source>
</evidence>
<gene>
    <name evidence="13" type="ORF">TSPI_08131</name>
</gene>
<comment type="function">
    <text evidence="10">Has probably no intrinsic transporter activity but together with SLC30A5 forms a functional zinc ion:proton antiporter heterodimer, mediating zinc entry into the lumen of organelles along the secretory pathway. As part of that zinc ion:proton antiporter, contributes to zinc ion homeostasis within the early secretory pathway and regulates the activation and folding of enzymes like alkaline phosphatases and enzymes involved in phosphatidylinositol glycan anchor biosynthesis.</text>
</comment>
<dbReference type="Pfam" id="PF01545">
    <property type="entry name" value="Cation_efflux"/>
    <property type="match status" value="1"/>
</dbReference>
<accession>A0ABR3K2Q6</accession>
<keyword evidence="4" id="KW-0862">Zinc</keyword>
<evidence type="ECO:0000313" key="13">
    <source>
        <dbReference type="EMBL" id="KAL1226476.1"/>
    </source>
</evidence>
<evidence type="ECO:0000256" key="11">
    <source>
        <dbReference type="SAM" id="Phobius"/>
    </source>
</evidence>
<comment type="subunit">
    <text evidence="9">Heterodimer with SLC30A5; form a functional zinc ion transmembrane transporter.</text>
</comment>
<dbReference type="EMBL" id="JBEUSY010000566">
    <property type="protein sequence ID" value="KAL1226476.1"/>
    <property type="molecule type" value="Genomic_DNA"/>
</dbReference>
<proteinExistence type="predicted"/>
<feature type="transmembrane region" description="Helical" evidence="11">
    <location>
        <begin position="29"/>
        <end position="50"/>
    </location>
</feature>
<evidence type="ECO:0000256" key="2">
    <source>
        <dbReference type="ARBA" id="ARBA00022448"/>
    </source>
</evidence>
<dbReference type="Proteomes" id="UP001558632">
    <property type="component" value="Unassembled WGS sequence"/>
</dbReference>
<protein>
    <submittedName>
        <fullName evidence="13">Zinc transporter 6-A</fullName>
    </submittedName>
</protein>
<feature type="transmembrane region" description="Helical" evidence="11">
    <location>
        <begin position="102"/>
        <end position="122"/>
    </location>
</feature>
<evidence type="ECO:0000256" key="6">
    <source>
        <dbReference type="ARBA" id="ARBA00023034"/>
    </source>
</evidence>